<organism evidence="2 3">
    <name type="scientific">Paragonimus skrjabini miyazakii</name>
    <dbReference type="NCBI Taxonomy" id="59628"/>
    <lineage>
        <taxon>Eukaryota</taxon>
        <taxon>Metazoa</taxon>
        <taxon>Spiralia</taxon>
        <taxon>Lophotrochozoa</taxon>
        <taxon>Platyhelminthes</taxon>
        <taxon>Trematoda</taxon>
        <taxon>Digenea</taxon>
        <taxon>Plagiorchiida</taxon>
        <taxon>Troglotremata</taxon>
        <taxon>Troglotrematidae</taxon>
        <taxon>Paragonimus</taxon>
    </lineage>
</organism>
<proteinExistence type="predicted"/>
<dbReference type="OrthoDB" id="9939684at2759"/>
<protein>
    <submittedName>
        <fullName evidence="2">Uncharacterized protein</fullName>
    </submittedName>
</protein>
<sequence length="117" mass="13091">MTNTYVLIPCLLLGFCVVSGVMSPTVGAARKLKLQDDNSTQVEIIRKWSTDNGTPSYKFARTIMAKTSAASDQAKQVWHEGRKQRLDLGTTDATLCMWLGCIHHSKVQGDFQEQMFH</sequence>
<dbReference type="EMBL" id="JTDE01000183">
    <property type="protein sequence ID" value="KAF7262059.1"/>
    <property type="molecule type" value="Genomic_DNA"/>
</dbReference>
<evidence type="ECO:0000313" key="3">
    <source>
        <dbReference type="Proteomes" id="UP000822476"/>
    </source>
</evidence>
<gene>
    <name evidence="2" type="ORF">EG68_00550</name>
</gene>
<evidence type="ECO:0000256" key="1">
    <source>
        <dbReference type="SAM" id="SignalP"/>
    </source>
</evidence>
<feature type="signal peptide" evidence="1">
    <location>
        <begin position="1"/>
        <end position="20"/>
    </location>
</feature>
<comment type="caution">
    <text evidence="2">The sequence shown here is derived from an EMBL/GenBank/DDBJ whole genome shotgun (WGS) entry which is preliminary data.</text>
</comment>
<feature type="chain" id="PRO_5035715289" evidence="1">
    <location>
        <begin position="21"/>
        <end position="117"/>
    </location>
</feature>
<keyword evidence="1" id="KW-0732">Signal</keyword>
<name>A0A8S9Z3L9_9TREM</name>
<keyword evidence="3" id="KW-1185">Reference proteome</keyword>
<accession>A0A8S9Z3L9</accession>
<dbReference type="AlphaFoldDB" id="A0A8S9Z3L9"/>
<dbReference type="Proteomes" id="UP000822476">
    <property type="component" value="Unassembled WGS sequence"/>
</dbReference>
<evidence type="ECO:0000313" key="2">
    <source>
        <dbReference type="EMBL" id="KAF7262059.1"/>
    </source>
</evidence>
<reference evidence="2" key="1">
    <citation type="submission" date="2019-07" db="EMBL/GenBank/DDBJ databases">
        <title>Annotation for the trematode Paragonimus miyazaki's.</title>
        <authorList>
            <person name="Choi Y.-J."/>
        </authorList>
    </citation>
    <scope>NUCLEOTIDE SEQUENCE</scope>
    <source>
        <strain evidence="2">Japan</strain>
    </source>
</reference>